<dbReference type="SUPFAM" id="SSF47090">
    <property type="entry name" value="PGBD-like"/>
    <property type="match status" value="2"/>
</dbReference>
<dbReference type="Pfam" id="PF01520">
    <property type="entry name" value="Amidase_3"/>
    <property type="match status" value="1"/>
</dbReference>
<dbReference type="InterPro" id="IPR002477">
    <property type="entry name" value="Peptidoglycan-bd-like"/>
</dbReference>
<dbReference type="InterPro" id="IPR036365">
    <property type="entry name" value="PGBD-like_sf"/>
</dbReference>
<evidence type="ECO:0000256" key="1">
    <source>
        <dbReference type="ARBA" id="ARBA00022801"/>
    </source>
</evidence>
<dbReference type="AlphaFoldDB" id="A0A1C3PHD3"/>
<keyword evidence="1 4" id="KW-0378">Hydrolase</keyword>
<feature type="region of interest" description="Disordered" evidence="2">
    <location>
        <begin position="67"/>
        <end position="111"/>
    </location>
</feature>
<dbReference type="SMART" id="SM00646">
    <property type="entry name" value="Ami_3"/>
    <property type="match status" value="1"/>
</dbReference>
<evidence type="ECO:0000313" key="4">
    <source>
        <dbReference type="EMBL" id="SBW29176.1"/>
    </source>
</evidence>
<protein>
    <submittedName>
        <fullName evidence="4">Cell wall hydrolase/autolysin</fullName>
    </submittedName>
</protein>
<accession>A0A1C3PHD3</accession>
<feature type="domain" description="MurNAc-LAA" evidence="3">
    <location>
        <begin position="313"/>
        <end position="427"/>
    </location>
</feature>
<dbReference type="InterPro" id="IPR036366">
    <property type="entry name" value="PGBDSf"/>
</dbReference>
<dbReference type="SUPFAM" id="SSF53187">
    <property type="entry name" value="Zn-dependent exopeptidases"/>
    <property type="match status" value="1"/>
</dbReference>
<proteinExistence type="predicted"/>
<dbReference type="GO" id="GO:0008745">
    <property type="term" value="F:N-acetylmuramoyl-L-alanine amidase activity"/>
    <property type="evidence" value="ECO:0007669"/>
    <property type="project" value="InterPro"/>
</dbReference>
<dbReference type="Proteomes" id="UP000199013">
    <property type="component" value="Unassembled WGS sequence"/>
</dbReference>
<dbReference type="PANTHER" id="PTHR30404:SF0">
    <property type="entry name" value="N-ACETYLMURAMOYL-L-ALANINE AMIDASE AMIC"/>
    <property type="match status" value="1"/>
</dbReference>
<feature type="region of interest" description="Disordered" evidence="2">
    <location>
        <begin position="17"/>
        <end position="42"/>
    </location>
</feature>
<sequence>MIAPPLAIRSRRRGRDEPLACVPVTRPRAGSSGNRRTKLLRLGDRDPSVAEVRAALISLSFLPAAPRQQETPAADRLRPVGTDLPQPTKPPTSEPPSGARAGTADGSTPDATLFDVSLDQAVRAFQQSRGLSADGIVGPDTFRALEEARRKLGDRLLFHSINHPFVGDDVAALQERLSNMGFDVGRTDGIFGPRTETALKDFQYNRALEPDGRCGPLTLRELKKLERTVVGGRPDVLRESVRLLQRGPSLLGVVVAIDPGHGGADSGVTVGDLCERDLIADLASRLEARLLASGLEAYLLHGPHESPEDVERAHRANEIGADLLVSLHLDAGKSPQAQGVSSYYYGNARGSSAVGERLATLVQKELVSRTDLVDCRTHAKTWELLRRTRMPAIRTDLGYLTNPHDAAALGSPEFRATVAEAILAAVQRLFLPPDLDPPTGQLRVPTLASRKGL</sequence>
<dbReference type="GO" id="GO:0030288">
    <property type="term" value="C:outer membrane-bounded periplasmic space"/>
    <property type="evidence" value="ECO:0007669"/>
    <property type="project" value="TreeGrafter"/>
</dbReference>
<evidence type="ECO:0000259" key="3">
    <source>
        <dbReference type="SMART" id="SM00646"/>
    </source>
</evidence>
<name>A0A1C3PHD3_9ACTN</name>
<evidence type="ECO:0000256" key="2">
    <source>
        <dbReference type="SAM" id="MobiDB-lite"/>
    </source>
</evidence>
<dbReference type="GO" id="GO:0009253">
    <property type="term" value="P:peptidoglycan catabolic process"/>
    <property type="evidence" value="ECO:0007669"/>
    <property type="project" value="InterPro"/>
</dbReference>
<dbReference type="InterPro" id="IPR050695">
    <property type="entry name" value="N-acetylmuramoyl_amidase_3"/>
</dbReference>
<evidence type="ECO:0000313" key="5">
    <source>
        <dbReference type="Proteomes" id="UP000199013"/>
    </source>
</evidence>
<keyword evidence="5" id="KW-1185">Reference proteome</keyword>
<dbReference type="Gene3D" id="1.10.101.10">
    <property type="entry name" value="PGBD-like superfamily/PGBD"/>
    <property type="match status" value="2"/>
</dbReference>
<dbReference type="Gene3D" id="3.40.630.40">
    <property type="entry name" value="Zn-dependent exopeptidases"/>
    <property type="match status" value="1"/>
</dbReference>
<dbReference type="InterPro" id="IPR002508">
    <property type="entry name" value="MurNAc-LAA_cat"/>
</dbReference>
<dbReference type="PANTHER" id="PTHR30404">
    <property type="entry name" value="N-ACETYLMURAMOYL-L-ALANINE AMIDASE"/>
    <property type="match status" value="1"/>
</dbReference>
<dbReference type="CDD" id="cd02696">
    <property type="entry name" value="MurNAc-LAA"/>
    <property type="match status" value="1"/>
</dbReference>
<dbReference type="EMBL" id="FLUV01002732">
    <property type="protein sequence ID" value="SBW29176.1"/>
    <property type="molecule type" value="Genomic_DNA"/>
</dbReference>
<reference evidence="5" key="1">
    <citation type="submission" date="2016-02" db="EMBL/GenBank/DDBJ databases">
        <authorList>
            <person name="Wibberg D."/>
        </authorList>
    </citation>
    <scope>NUCLEOTIDE SEQUENCE [LARGE SCALE GENOMIC DNA]</scope>
</reference>
<gene>
    <name evidence="4" type="ORF">FDG2_6555</name>
</gene>
<dbReference type="Pfam" id="PF01471">
    <property type="entry name" value="PG_binding_1"/>
    <property type="match status" value="2"/>
</dbReference>
<organism evidence="4 5">
    <name type="scientific">Candidatus Protofrankia californiensis</name>
    <dbReference type="NCBI Taxonomy" id="1839754"/>
    <lineage>
        <taxon>Bacteria</taxon>
        <taxon>Bacillati</taxon>
        <taxon>Actinomycetota</taxon>
        <taxon>Actinomycetes</taxon>
        <taxon>Frankiales</taxon>
        <taxon>Frankiaceae</taxon>
        <taxon>Protofrankia</taxon>
    </lineage>
</organism>